<sequence length="102" mass="11684">MEAAAAEGKAKPAEGKKTKMVRVKQEHIDALLARRPMSPFPFIPEEHILRLDPKEQEETRARQAKIAALIKVVRDEEDILEQYRVKGYAETEVEVKDDDVDE</sequence>
<evidence type="ECO:0000313" key="3">
    <source>
        <dbReference type="Proteomes" id="UP001497457"/>
    </source>
</evidence>
<dbReference type="EMBL" id="OZ075111">
    <property type="protein sequence ID" value="CAL4889237.1"/>
    <property type="molecule type" value="Genomic_DNA"/>
</dbReference>
<feature type="region of interest" description="Disordered" evidence="1">
    <location>
        <begin position="1"/>
        <end position="20"/>
    </location>
</feature>
<accession>A0ABC8VE95</accession>
<organism evidence="2 3">
    <name type="scientific">Urochloa decumbens</name>
    <dbReference type="NCBI Taxonomy" id="240449"/>
    <lineage>
        <taxon>Eukaryota</taxon>
        <taxon>Viridiplantae</taxon>
        <taxon>Streptophyta</taxon>
        <taxon>Embryophyta</taxon>
        <taxon>Tracheophyta</taxon>
        <taxon>Spermatophyta</taxon>
        <taxon>Magnoliopsida</taxon>
        <taxon>Liliopsida</taxon>
        <taxon>Poales</taxon>
        <taxon>Poaceae</taxon>
        <taxon>PACMAD clade</taxon>
        <taxon>Panicoideae</taxon>
        <taxon>Panicodae</taxon>
        <taxon>Paniceae</taxon>
        <taxon>Melinidinae</taxon>
        <taxon>Urochloa</taxon>
    </lineage>
</organism>
<dbReference type="PANTHER" id="PTHR36138">
    <property type="entry name" value="EXPRESSED PROTEIN-RELATED"/>
    <property type="match status" value="1"/>
</dbReference>
<dbReference type="PANTHER" id="PTHR36138:SF12">
    <property type="entry name" value="OS11G0638500 PROTEIN"/>
    <property type="match status" value="1"/>
</dbReference>
<name>A0ABC8VE95_9POAL</name>
<gene>
    <name evidence="2" type="ORF">URODEC1_LOCUS2598</name>
</gene>
<dbReference type="Proteomes" id="UP001497457">
    <property type="component" value="Chromosome 1b"/>
</dbReference>
<evidence type="ECO:0000256" key="1">
    <source>
        <dbReference type="SAM" id="MobiDB-lite"/>
    </source>
</evidence>
<reference evidence="2 3" key="2">
    <citation type="submission" date="2024-10" db="EMBL/GenBank/DDBJ databases">
        <authorList>
            <person name="Ryan C."/>
        </authorList>
    </citation>
    <scope>NUCLEOTIDE SEQUENCE [LARGE SCALE GENOMIC DNA]</scope>
</reference>
<reference evidence="3" key="1">
    <citation type="submission" date="2024-06" db="EMBL/GenBank/DDBJ databases">
        <authorList>
            <person name="Ryan C."/>
        </authorList>
    </citation>
    <scope>NUCLEOTIDE SEQUENCE [LARGE SCALE GENOMIC DNA]</scope>
</reference>
<evidence type="ECO:0000313" key="2">
    <source>
        <dbReference type="EMBL" id="CAL4889237.1"/>
    </source>
</evidence>
<protein>
    <submittedName>
        <fullName evidence="2">Uncharacterized protein</fullName>
    </submittedName>
</protein>
<keyword evidence="3" id="KW-1185">Reference proteome</keyword>
<feature type="compositionally biased region" description="Basic and acidic residues" evidence="1">
    <location>
        <begin position="8"/>
        <end position="20"/>
    </location>
</feature>
<dbReference type="AlphaFoldDB" id="A0ABC8VE95"/>
<proteinExistence type="predicted"/>